<gene>
    <name evidence="1" type="ORF">MUK42_32800</name>
</gene>
<dbReference type="OrthoDB" id="1908857at2759"/>
<proteinExistence type="predicted"/>
<dbReference type="EMBL" id="CP097505">
    <property type="protein sequence ID" value="URD92374.1"/>
    <property type="molecule type" value="Genomic_DNA"/>
</dbReference>
<dbReference type="PANTHER" id="PTHR36020">
    <property type="entry name" value="TRANSMEMBRANE PROTEIN"/>
    <property type="match status" value="1"/>
</dbReference>
<organism evidence="1 2">
    <name type="scientific">Musa troglodytarum</name>
    <name type="common">fe'i banana</name>
    <dbReference type="NCBI Taxonomy" id="320322"/>
    <lineage>
        <taxon>Eukaryota</taxon>
        <taxon>Viridiplantae</taxon>
        <taxon>Streptophyta</taxon>
        <taxon>Embryophyta</taxon>
        <taxon>Tracheophyta</taxon>
        <taxon>Spermatophyta</taxon>
        <taxon>Magnoliopsida</taxon>
        <taxon>Liliopsida</taxon>
        <taxon>Zingiberales</taxon>
        <taxon>Musaceae</taxon>
        <taxon>Musa</taxon>
    </lineage>
</organism>
<accession>A0A9E7F9T3</accession>
<evidence type="ECO:0000313" key="2">
    <source>
        <dbReference type="Proteomes" id="UP001055439"/>
    </source>
</evidence>
<keyword evidence="2" id="KW-1185">Reference proteome</keyword>
<reference evidence="1" key="1">
    <citation type="submission" date="2022-05" db="EMBL/GenBank/DDBJ databases">
        <title>The Musa troglodytarum L. genome provides insights into the mechanism of non-climacteric behaviour and enrichment of carotenoids.</title>
        <authorList>
            <person name="Wang J."/>
        </authorList>
    </citation>
    <scope>NUCLEOTIDE SEQUENCE</scope>
    <source>
        <tissue evidence="1">Leaf</tissue>
    </source>
</reference>
<protein>
    <submittedName>
        <fullName evidence="1">Uncharacterized protein</fullName>
    </submittedName>
</protein>
<evidence type="ECO:0000313" key="1">
    <source>
        <dbReference type="EMBL" id="URD92374.1"/>
    </source>
</evidence>
<dbReference type="AlphaFoldDB" id="A0A9E7F9T3"/>
<dbReference type="PANTHER" id="PTHR36020:SF1">
    <property type="entry name" value="TRANSMEMBRANE PROTEIN"/>
    <property type="match status" value="1"/>
</dbReference>
<sequence length="632" mass="69211">MLNIIYDVPHNHMASAIFSYLQNLWPFSIFKADDLRISAQLVRNLSIPDKTKQFVFALHEPDSDSIVYILAAQNLSLQSALDAEYLIKEVQPKVVVAQISPSVLADIRTEEKCLKNDQLNNVPTSSFGVLKRCFIEKINKDHYESFAGCQVLQEIFGVGFHGHFLAAKRAAEETDSHFILLESPYDKGYAGTSQDNDKDGGQGSGLHIQTSGLLPGKVTSALCSSSKRICVDDTLKSEMIKSVIPFLDLIISKEGQPDAKSKVVPVKDEPNFNYKVPPFAQSFYPLLADLHDIFIELPSIGKALVSVQRMLADINDGMPVNTQTLSSVYIFRIAVEGLRIALNNSARFSMERTKKSNLTEIEFFELPSEEKSHVLFVQALRSQAKKFGSVVAIVDAGCLAGLRRHWNTFVPINVAESTDTCFMKYHDDDLDANDEKVVENMKRKGLLAERPVVTIGAGATAVLGASSLSKVVPASTFVKLATYKIPAILKLSLAQLQRTATIGLGNILGSSHFLTHGLTSAGAKTSTLKFAASAEKIRAMTHTMIASAERTSLLAMRTSFYEIMRRRGIRPVRFAPLATFGSSMVACSALLAYGDGIECAAEALPSIPMIASLGRGLQSLHQASQAVREPWY</sequence>
<dbReference type="Proteomes" id="UP001055439">
    <property type="component" value="Chromosome 3"/>
</dbReference>
<name>A0A9E7F9T3_9LILI</name>